<dbReference type="AlphaFoldDB" id="A0A916W7D2"/>
<evidence type="ECO:0000313" key="5">
    <source>
        <dbReference type="Proteomes" id="UP000613512"/>
    </source>
</evidence>
<evidence type="ECO:0000256" key="1">
    <source>
        <dbReference type="ARBA" id="ARBA00006464"/>
    </source>
</evidence>
<evidence type="ECO:0000256" key="2">
    <source>
        <dbReference type="SAM" id="Phobius"/>
    </source>
</evidence>
<keyword evidence="2" id="KW-0472">Membrane</keyword>
<dbReference type="PANTHER" id="PTHR30576">
    <property type="entry name" value="COLANIC BIOSYNTHESIS UDP-GLUCOSE LIPID CARRIER TRANSFERASE"/>
    <property type="match status" value="1"/>
</dbReference>
<dbReference type="InterPro" id="IPR003362">
    <property type="entry name" value="Bact_transf"/>
</dbReference>
<comment type="caution">
    <text evidence="4">The sequence shown here is derived from an EMBL/GenBank/DDBJ whole genome shotgun (WGS) entry which is preliminary data.</text>
</comment>
<keyword evidence="2" id="KW-0812">Transmembrane</keyword>
<dbReference type="GO" id="GO:0016780">
    <property type="term" value="F:phosphotransferase activity, for other substituted phosphate groups"/>
    <property type="evidence" value="ECO:0007669"/>
    <property type="project" value="TreeGrafter"/>
</dbReference>
<dbReference type="PANTHER" id="PTHR30576:SF0">
    <property type="entry name" value="UNDECAPRENYL-PHOSPHATE N-ACETYLGALACTOSAMINYL 1-PHOSPHATE TRANSFERASE-RELATED"/>
    <property type="match status" value="1"/>
</dbReference>
<protein>
    <submittedName>
        <fullName evidence="4">Multidrug MFS transporter</fullName>
    </submittedName>
</protein>
<sequence length="220" mass="25586">MNFLLKKSMDIIISSIFIVIFTPLCIIIAVAIKRDSKGPILFKQKRLTKNGREFTMYKFRTMIENAEYMGTGLFNYENDFRVTKVGRLLRNTSLDELPQLINILKGDMALIGPRPPVSYELGKYENLNEAYKRRFTVLPGITGLAQVKGRNELPWDEKVKFDNEYIDLFHKYGILIDLKILALTIINVFKMKNIYEVEEESSSIDITEKEEPLDEVFEKK</sequence>
<keyword evidence="5" id="KW-1185">Reference proteome</keyword>
<accession>A0A916W7D2</accession>
<evidence type="ECO:0000313" key="4">
    <source>
        <dbReference type="EMBL" id="GGA72874.1"/>
    </source>
</evidence>
<dbReference type="Proteomes" id="UP000613512">
    <property type="component" value="Unassembled WGS sequence"/>
</dbReference>
<gene>
    <name evidence="4" type="ORF">GCM10008025_15820</name>
</gene>
<comment type="similarity">
    <text evidence="1">Belongs to the bacterial sugar transferase family.</text>
</comment>
<feature type="domain" description="Bacterial sugar transferase" evidence="3">
    <location>
        <begin position="6"/>
        <end position="190"/>
    </location>
</feature>
<keyword evidence="2" id="KW-1133">Transmembrane helix</keyword>
<proteinExistence type="inferred from homology"/>
<feature type="transmembrane region" description="Helical" evidence="2">
    <location>
        <begin position="12"/>
        <end position="32"/>
    </location>
</feature>
<reference evidence="4" key="1">
    <citation type="journal article" date="2014" name="Int. J. Syst. Evol. Microbiol.">
        <title>Complete genome sequence of Corynebacterium casei LMG S-19264T (=DSM 44701T), isolated from a smear-ripened cheese.</title>
        <authorList>
            <consortium name="US DOE Joint Genome Institute (JGI-PGF)"/>
            <person name="Walter F."/>
            <person name="Albersmeier A."/>
            <person name="Kalinowski J."/>
            <person name="Ruckert C."/>
        </authorList>
    </citation>
    <scope>NUCLEOTIDE SEQUENCE</scope>
    <source>
        <strain evidence="4">CGMCC 1.12408</strain>
    </source>
</reference>
<organism evidence="4 5">
    <name type="scientific">Ornithinibacillus halotolerans</name>
    <dbReference type="NCBI Taxonomy" id="1274357"/>
    <lineage>
        <taxon>Bacteria</taxon>
        <taxon>Bacillati</taxon>
        <taxon>Bacillota</taxon>
        <taxon>Bacilli</taxon>
        <taxon>Bacillales</taxon>
        <taxon>Bacillaceae</taxon>
        <taxon>Ornithinibacillus</taxon>
    </lineage>
</organism>
<reference evidence="4" key="2">
    <citation type="submission" date="2020-09" db="EMBL/GenBank/DDBJ databases">
        <authorList>
            <person name="Sun Q."/>
            <person name="Zhou Y."/>
        </authorList>
    </citation>
    <scope>NUCLEOTIDE SEQUENCE</scope>
    <source>
        <strain evidence="4">CGMCC 1.12408</strain>
    </source>
</reference>
<dbReference type="Pfam" id="PF02397">
    <property type="entry name" value="Bac_transf"/>
    <property type="match status" value="1"/>
</dbReference>
<dbReference type="EMBL" id="BMEY01000006">
    <property type="protein sequence ID" value="GGA72874.1"/>
    <property type="molecule type" value="Genomic_DNA"/>
</dbReference>
<name>A0A916W7D2_9BACI</name>
<evidence type="ECO:0000259" key="3">
    <source>
        <dbReference type="Pfam" id="PF02397"/>
    </source>
</evidence>